<keyword evidence="2" id="KW-1185">Reference proteome</keyword>
<protein>
    <submittedName>
        <fullName evidence="1">Uncharacterized protein</fullName>
    </submittedName>
</protein>
<evidence type="ECO:0000313" key="2">
    <source>
        <dbReference type="Proteomes" id="UP000746747"/>
    </source>
</evidence>
<reference evidence="1" key="1">
    <citation type="submission" date="2021-09" db="EMBL/GenBank/DDBJ databases">
        <authorList>
            <consortium name="Pathogen Informatics"/>
        </authorList>
    </citation>
    <scope>NUCLEOTIDE SEQUENCE</scope>
</reference>
<comment type="caution">
    <text evidence="1">The sequence shown here is derived from an EMBL/GenBank/DDBJ whole genome shotgun (WGS) entry which is preliminary data.</text>
</comment>
<dbReference type="AlphaFoldDB" id="A0A8J2M180"/>
<evidence type="ECO:0000313" key="1">
    <source>
        <dbReference type="EMBL" id="CAG9537062.1"/>
    </source>
</evidence>
<sequence>MAIDFAAEPDVLLHTSDTRSVKPVTATTITTATTDGDYDDDGVIWKSQERQPHSFQIGNFKIEPRSY</sequence>
<dbReference type="Proteomes" id="UP000746747">
    <property type="component" value="Unassembled WGS sequence"/>
</dbReference>
<proteinExistence type="predicted"/>
<gene>
    <name evidence="1" type="ORF">CJOHNSTONI_LOCUS6921</name>
</gene>
<accession>A0A8J2M180</accession>
<name>A0A8J2M180_9BILA</name>
<dbReference type="EMBL" id="CAKAEH010001514">
    <property type="protein sequence ID" value="CAG9537062.1"/>
    <property type="molecule type" value="Genomic_DNA"/>
</dbReference>
<organism evidence="1 2">
    <name type="scientific">Cercopithifilaria johnstoni</name>
    <dbReference type="NCBI Taxonomy" id="2874296"/>
    <lineage>
        <taxon>Eukaryota</taxon>
        <taxon>Metazoa</taxon>
        <taxon>Ecdysozoa</taxon>
        <taxon>Nematoda</taxon>
        <taxon>Chromadorea</taxon>
        <taxon>Rhabditida</taxon>
        <taxon>Spirurina</taxon>
        <taxon>Spiruromorpha</taxon>
        <taxon>Filarioidea</taxon>
        <taxon>Onchocercidae</taxon>
        <taxon>Cercopithifilaria</taxon>
    </lineage>
</organism>